<organism evidence="4 5">
    <name type="scientific">Ideonella azotifigens</name>
    <dbReference type="NCBI Taxonomy" id="513160"/>
    <lineage>
        <taxon>Bacteria</taxon>
        <taxon>Pseudomonadati</taxon>
        <taxon>Pseudomonadota</taxon>
        <taxon>Betaproteobacteria</taxon>
        <taxon>Burkholderiales</taxon>
        <taxon>Sphaerotilaceae</taxon>
        <taxon>Ideonella</taxon>
    </lineage>
</organism>
<feature type="chain" id="PRO_5045668201" description="BON domain-containing protein" evidence="2">
    <location>
        <begin position="26"/>
        <end position="209"/>
    </location>
</feature>
<dbReference type="PANTHER" id="PTHR34606">
    <property type="entry name" value="BON DOMAIN-CONTAINING PROTEIN"/>
    <property type="match status" value="1"/>
</dbReference>
<evidence type="ECO:0000313" key="5">
    <source>
        <dbReference type="Proteomes" id="UP001500279"/>
    </source>
</evidence>
<feature type="signal peptide" evidence="2">
    <location>
        <begin position="1"/>
        <end position="25"/>
    </location>
</feature>
<gene>
    <name evidence="4" type="ORF">GCM10009107_08910</name>
</gene>
<dbReference type="InterPro" id="IPR014004">
    <property type="entry name" value="Transpt-assoc_nodulatn_dom_bac"/>
</dbReference>
<dbReference type="SMART" id="SM00749">
    <property type="entry name" value="BON"/>
    <property type="match status" value="2"/>
</dbReference>
<comment type="caution">
    <text evidence="4">The sequence shown here is derived from an EMBL/GenBank/DDBJ whole genome shotgun (WGS) entry which is preliminary data.</text>
</comment>
<protein>
    <recommendedName>
        <fullName evidence="3">BON domain-containing protein</fullName>
    </recommendedName>
</protein>
<accession>A0ABN1JP73</accession>
<dbReference type="EMBL" id="BAAAEW010000004">
    <property type="protein sequence ID" value="GAA0743898.1"/>
    <property type="molecule type" value="Genomic_DNA"/>
</dbReference>
<dbReference type="PANTHER" id="PTHR34606:SF4">
    <property type="entry name" value="OUTER MEMBRANE LIPOPROTEIN DOLP"/>
    <property type="match status" value="1"/>
</dbReference>
<dbReference type="Gene3D" id="3.40.1520.20">
    <property type="match status" value="1"/>
</dbReference>
<feature type="domain" description="BON" evidence="3">
    <location>
        <begin position="132"/>
        <end position="202"/>
    </location>
</feature>
<proteinExistence type="predicted"/>
<reference evidence="4 5" key="1">
    <citation type="journal article" date="2019" name="Int. J. Syst. Evol. Microbiol.">
        <title>The Global Catalogue of Microorganisms (GCM) 10K type strain sequencing project: providing services to taxonomists for standard genome sequencing and annotation.</title>
        <authorList>
            <consortium name="The Broad Institute Genomics Platform"/>
            <consortium name="The Broad Institute Genome Sequencing Center for Infectious Disease"/>
            <person name="Wu L."/>
            <person name="Ma J."/>
        </authorList>
    </citation>
    <scope>NUCLEOTIDE SEQUENCE [LARGE SCALE GENOMIC DNA]</scope>
    <source>
        <strain evidence="4 5">JCM 15503</strain>
    </source>
</reference>
<feature type="domain" description="BON" evidence="3">
    <location>
        <begin position="56"/>
        <end position="123"/>
    </location>
</feature>
<evidence type="ECO:0000256" key="2">
    <source>
        <dbReference type="SAM" id="SignalP"/>
    </source>
</evidence>
<keyword evidence="1 2" id="KW-0732">Signal</keyword>
<sequence length="209" mass="21884">MPAVFTPRRLASLATLLAATTLAGAGLSACVPLMLGGAAGGVLLYTDRRTSGAQVEDAAIESKAARKVSAVLGDRGHVGVVSYNRWVLLTGEVPNEADRAALEQAVAGIENVRSVTNETAVMGSSSLTSRSNDLIVTSKVKATFVDAGDVQANAFKVVTERGIVYLMGRVTTEESDRAANLARAINGVQKVVKVTETITEEERKALQAR</sequence>
<evidence type="ECO:0000259" key="3">
    <source>
        <dbReference type="PROSITE" id="PS50914"/>
    </source>
</evidence>
<dbReference type="Proteomes" id="UP001500279">
    <property type="component" value="Unassembled WGS sequence"/>
</dbReference>
<keyword evidence="5" id="KW-1185">Reference proteome</keyword>
<dbReference type="InterPro" id="IPR051686">
    <property type="entry name" value="Lipoprotein_DolP"/>
</dbReference>
<dbReference type="Pfam" id="PF04972">
    <property type="entry name" value="BON"/>
    <property type="match status" value="2"/>
</dbReference>
<evidence type="ECO:0000313" key="4">
    <source>
        <dbReference type="EMBL" id="GAA0743898.1"/>
    </source>
</evidence>
<name>A0ABN1JP73_9BURK</name>
<dbReference type="PROSITE" id="PS50914">
    <property type="entry name" value="BON"/>
    <property type="match status" value="2"/>
</dbReference>
<dbReference type="RefSeq" id="WP_141288136.1">
    <property type="nucleotide sequence ID" value="NZ_BAAAEW010000004.1"/>
</dbReference>
<evidence type="ECO:0000256" key="1">
    <source>
        <dbReference type="ARBA" id="ARBA00022729"/>
    </source>
</evidence>
<dbReference type="InterPro" id="IPR007055">
    <property type="entry name" value="BON_dom"/>
</dbReference>